<evidence type="ECO:0000313" key="2">
    <source>
        <dbReference type="Proteomes" id="UP000790580"/>
    </source>
</evidence>
<protein>
    <submittedName>
        <fullName evidence="1">Uncharacterized protein</fullName>
    </submittedName>
</protein>
<organism evidence="1 2">
    <name type="scientific">Evansella alkalicola</name>
    <dbReference type="NCBI Taxonomy" id="745819"/>
    <lineage>
        <taxon>Bacteria</taxon>
        <taxon>Bacillati</taxon>
        <taxon>Bacillota</taxon>
        <taxon>Bacilli</taxon>
        <taxon>Bacillales</taxon>
        <taxon>Bacillaceae</taxon>
        <taxon>Evansella</taxon>
    </lineage>
</organism>
<reference evidence="1 2" key="1">
    <citation type="submission" date="2021-06" db="EMBL/GenBank/DDBJ databases">
        <title>Bacillus sp. RD4P76, an endophyte from a halophyte.</title>
        <authorList>
            <person name="Sun J.-Q."/>
        </authorList>
    </citation>
    <scope>NUCLEOTIDE SEQUENCE [LARGE SCALE GENOMIC DNA]</scope>
    <source>
        <strain evidence="1 2">JCM 17098</strain>
    </source>
</reference>
<dbReference type="Proteomes" id="UP000790580">
    <property type="component" value="Unassembled WGS sequence"/>
</dbReference>
<dbReference type="RefSeq" id="WP_176371302.1">
    <property type="nucleotide sequence ID" value="NZ_JAHQCR010000023.1"/>
</dbReference>
<name>A0ABS6JQV4_9BACI</name>
<keyword evidence="2" id="KW-1185">Reference proteome</keyword>
<proteinExistence type="predicted"/>
<dbReference type="EMBL" id="JAHQCR010000023">
    <property type="protein sequence ID" value="MBU9720941.1"/>
    <property type="molecule type" value="Genomic_DNA"/>
</dbReference>
<accession>A0ABS6JQV4</accession>
<evidence type="ECO:0000313" key="1">
    <source>
        <dbReference type="EMBL" id="MBU9720941.1"/>
    </source>
</evidence>
<sequence length="60" mass="6366">MGGRDGGLGERGETGCGGRGREKIYVEVLDVRLWSGVKVLFDDGSARSVWEFGASGSKMS</sequence>
<gene>
    <name evidence="1" type="ORF">KS407_05690</name>
</gene>
<comment type="caution">
    <text evidence="1">The sequence shown here is derived from an EMBL/GenBank/DDBJ whole genome shotgun (WGS) entry which is preliminary data.</text>
</comment>